<evidence type="ECO:0000256" key="5">
    <source>
        <dbReference type="ARBA" id="ARBA00022777"/>
    </source>
</evidence>
<protein>
    <recommendedName>
        <fullName evidence="1">non-specific serine/threonine protein kinase</fullName>
        <ecNumber evidence="1">2.7.11.1</ecNumber>
    </recommendedName>
</protein>
<gene>
    <name evidence="13" type="ORF">E6K72_12675</name>
</gene>
<feature type="binding site" evidence="9">
    <location>
        <position position="85"/>
    </location>
    <ligand>
        <name>ATP</name>
        <dbReference type="ChEBI" id="CHEBI:30616"/>
    </ligand>
</feature>
<keyword evidence="2" id="KW-0723">Serine/threonine-protein kinase</keyword>
<evidence type="ECO:0000256" key="1">
    <source>
        <dbReference type="ARBA" id="ARBA00012513"/>
    </source>
</evidence>
<dbReference type="GO" id="GO:0004674">
    <property type="term" value="F:protein serine/threonine kinase activity"/>
    <property type="evidence" value="ECO:0007669"/>
    <property type="project" value="UniProtKB-KW"/>
</dbReference>
<accession>A0A538SC02</accession>
<evidence type="ECO:0000256" key="9">
    <source>
        <dbReference type="PROSITE-ProRule" id="PRU10141"/>
    </source>
</evidence>
<keyword evidence="3" id="KW-0808">Transferase</keyword>
<keyword evidence="5" id="KW-0418">Kinase</keyword>
<feature type="compositionally biased region" description="Basic and acidic residues" evidence="10">
    <location>
        <begin position="433"/>
        <end position="444"/>
    </location>
</feature>
<dbReference type="Pfam" id="PF00069">
    <property type="entry name" value="Pkinase"/>
    <property type="match status" value="1"/>
</dbReference>
<evidence type="ECO:0000256" key="6">
    <source>
        <dbReference type="ARBA" id="ARBA00022840"/>
    </source>
</evidence>
<name>A0A538SC02_UNCEI</name>
<evidence type="ECO:0000256" key="10">
    <source>
        <dbReference type="SAM" id="MobiDB-lite"/>
    </source>
</evidence>
<evidence type="ECO:0000256" key="3">
    <source>
        <dbReference type="ARBA" id="ARBA00022679"/>
    </source>
</evidence>
<feature type="region of interest" description="Disordered" evidence="10">
    <location>
        <begin position="318"/>
        <end position="373"/>
    </location>
</feature>
<evidence type="ECO:0000313" key="13">
    <source>
        <dbReference type="EMBL" id="TMQ48905.1"/>
    </source>
</evidence>
<dbReference type="InterPro" id="IPR017441">
    <property type="entry name" value="Protein_kinase_ATP_BS"/>
</dbReference>
<dbReference type="PROSITE" id="PS50011">
    <property type="entry name" value="PROTEIN_KINASE_DOM"/>
    <property type="match status" value="1"/>
</dbReference>
<dbReference type="Gene3D" id="1.10.510.10">
    <property type="entry name" value="Transferase(Phosphotransferase) domain 1"/>
    <property type="match status" value="1"/>
</dbReference>
<dbReference type="AlphaFoldDB" id="A0A538SC02"/>
<feature type="transmembrane region" description="Helical" evidence="11">
    <location>
        <begin position="375"/>
        <end position="396"/>
    </location>
</feature>
<evidence type="ECO:0000256" key="8">
    <source>
        <dbReference type="ARBA" id="ARBA00048679"/>
    </source>
</evidence>
<dbReference type="FunFam" id="3.30.200.20:FF:000035">
    <property type="entry name" value="Serine/threonine protein kinase Stk1"/>
    <property type="match status" value="1"/>
</dbReference>
<dbReference type="PROSITE" id="PS00108">
    <property type="entry name" value="PROTEIN_KINASE_ST"/>
    <property type="match status" value="1"/>
</dbReference>
<feature type="compositionally biased region" description="Low complexity" evidence="10">
    <location>
        <begin position="346"/>
        <end position="366"/>
    </location>
</feature>
<evidence type="ECO:0000256" key="11">
    <source>
        <dbReference type="SAM" id="Phobius"/>
    </source>
</evidence>
<dbReference type="PANTHER" id="PTHR43289">
    <property type="entry name" value="MITOGEN-ACTIVATED PROTEIN KINASE KINASE KINASE 20-RELATED"/>
    <property type="match status" value="1"/>
</dbReference>
<feature type="non-terminal residue" evidence="13">
    <location>
        <position position="474"/>
    </location>
</feature>
<dbReference type="InterPro" id="IPR011009">
    <property type="entry name" value="Kinase-like_dom_sf"/>
</dbReference>
<dbReference type="PROSITE" id="PS00107">
    <property type="entry name" value="PROTEIN_KINASE_ATP"/>
    <property type="match status" value="1"/>
</dbReference>
<comment type="caution">
    <text evidence="13">The sequence shown here is derived from an EMBL/GenBank/DDBJ whole genome shotgun (WGS) entry which is preliminary data.</text>
</comment>
<dbReference type="PANTHER" id="PTHR43289:SF6">
    <property type="entry name" value="SERINE_THREONINE-PROTEIN KINASE NEKL-3"/>
    <property type="match status" value="1"/>
</dbReference>
<evidence type="ECO:0000259" key="12">
    <source>
        <dbReference type="PROSITE" id="PS50011"/>
    </source>
</evidence>
<evidence type="ECO:0000313" key="14">
    <source>
        <dbReference type="Proteomes" id="UP000317716"/>
    </source>
</evidence>
<sequence length="474" mass="50807">MANGSVECIHCHTPLPENSRYCFACGADVSGGDAAPSTSSVDVLRERLQRLIEGKYEIERLLGKGGMAAVFLAHDLTLEREVAIKVLPPDVAQDEQVVRRFQQEAKTAAKLDHPNIIPIYRVESEGGLNYFVMKYISGTSLEDLLEKRQPLAFDHIQRVLWEAACALGHAHQRGVVHRDVKPANIMFDHHGRVMLTDFGISKALQAATGFTATGMIIGTPHYMAPEQAKGQTVDGRADQYSLGIVGYRMLTSELPFSGDSVHTILYKHIFEEVPLAKTRRADVPDFLSTAIARALSKEPEQRFPTMEQFATAVWPEQPVAAPAGGPTPRAPRTPRVVTADTPTEVTSAPTTPLPAAARPKPGARRAPPAPRKSRAGLVAGLVAVLGALGAGGYFLLGRSKAEPPSSESQASPGGPTTPAVETVRVAVPSATPPRHEQPRERDKAPPPAAAEAQGYLTVAADPFGTVYIDGVEIG</sequence>
<evidence type="ECO:0000256" key="2">
    <source>
        <dbReference type="ARBA" id="ARBA00022527"/>
    </source>
</evidence>
<reference evidence="13 14" key="1">
    <citation type="journal article" date="2019" name="Nat. Microbiol.">
        <title>Mediterranean grassland soil C-N compound turnover is dependent on rainfall and depth, and is mediated by genomically divergent microorganisms.</title>
        <authorList>
            <person name="Diamond S."/>
            <person name="Andeer P.F."/>
            <person name="Li Z."/>
            <person name="Crits-Christoph A."/>
            <person name="Burstein D."/>
            <person name="Anantharaman K."/>
            <person name="Lane K.R."/>
            <person name="Thomas B.C."/>
            <person name="Pan C."/>
            <person name="Northen T.R."/>
            <person name="Banfield J.F."/>
        </authorList>
    </citation>
    <scope>NUCLEOTIDE SEQUENCE [LARGE SCALE GENOMIC DNA]</scope>
    <source>
        <strain evidence="13">WS_2</strain>
    </source>
</reference>
<feature type="region of interest" description="Disordered" evidence="10">
    <location>
        <begin position="425"/>
        <end position="453"/>
    </location>
</feature>
<dbReference type="EMBL" id="VBOS01000465">
    <property type="protein sequence ID" value="TMQ48905.1"/>
    <property type="molecule type" value="Genomic_DNA"/>
</dbReference>
<keyword evidence="11" id="KW-1133">Transmembrane helix</keyword>
<dbReference type="SUPFAM" id="SSF56112">
    <property type="entry name" value="Protein kinase-like (PK-like)"/>
    <property type="match status" value="1"/>
</dbReference>
<keyword evidence="4 9" id="KW-0547">Nucleotide-binding</keyword>
<feature type="region of interest" description="Disordered" evidence="10">
    <location>
        <begin position="400"/>
        <end position="419"/>
    </location>
</feature>
<keyword evidence="11" id="KW-0812">Transmembrane</keyword>
<dbReference type="Gene3D" id="3.30.200.20">
    <property type="entry name" value="Phosphorylase Kinase, domain 1"/>
    <property type="match status" value="1"/>
</dbReference>
<keyword evidence="6 9" id="KW-0067">ATP-binding</keyword>
<keyword evidence="11" id="KW-0472">Membrane</keyword>
<dbReference type="InterPro" id="IPR000719">
    <property type="entry name" value="Prot_kinase_dom"/>
</dbReference>
<comment type="catalytic activity">
    <reaction evidence="7">
        <text>L-threonyl-[protein] + ATP = O-phospho-L-threonyl-[protein] + ADP + H(+)</text>
        <dbReference type="Rhea" id="RHEA:46608"/>
        <dbReference type="Rhea" id="RHEA-COMP:11060"/>
        <dbReference type="Rhea" id="RHEA-COMP:11605"/>
        <dbReference type="ChEBI" id="CHEBI:15378"/>
        <dbReference type="ChEBI" id="CHEBI:30013"/>
        <dbReference type="ChEBI" id="CHEBI:30616"/>
        <dbReference type="ChEBI" id="CHEBI:61977"/>
        <dbReference type="ChEBI" id="CHEBI:456216"/>
        <dbReference type="EC" id="2.7.11.1"/>
    </reaction>
</comment>
<dbReference type="CDD" id="cd14014">
    <property type="entry name" value="STKc_PknB_like"/>
    <property type="match status" value="1"/>
</dbReference>
<dbReference type="InterPro" id="IPR008271">
    <property type="entry name" value="Ser/Thr_kinase_AS"/>
</dbReference>
<dbReference type="GO" id="GO:0005524">
    <property type="term" value="F:ATP binding"/>
    <property type="evidence" value="ECO:0007669"/>
    <property type="project" value="UniProtKB-UniRule"/>
</dbReference>
<dbReference type="FunFam" id="1.10.510.10:FF:000021">
    <property type="entry name" value="Serine/threonine protein kinase"/>
    <property type="match status" value="1"/>
</dbReference>
<dbReference type="Proteomes" id="UP000317716">
    <property type="component" value="Unassembled WGS sequence"/>
</dbReference>
<organism evidence="13 14">
    <name type="scientific">Eiseniibacteriota bacterium</name>
    <dbReference type="NCBI Taxonomy" id="2212470"/>
    <lineage>
        <taxon>Bacteria</taxon>
        <taxon>Candidatus Eiseniibacteriota</taxon>
    </lineage>
</organism>
<evidence type="ECO:0000256" key="7">
    <source>
        <dbReference type="ARBA" id="ARBA00047899"/>
    </source>
</evidence>
<feature type="domain" description="Protein kinase" evidence="12">
    <location>
        <begin position="56"/>
        <end position="320"/>
    </location>
</feature>
<evidence type="ECO:0000256" key="4">
    <source>
        <dbReference type="ARBA" id="ARBA00022741"/>
    </source>
</evidence>
<feature type="compositionally biased region" description="Low complexity" evidence="10">
    <location>
        <begin position="400"/>
        <end position="414"/>
    </location>
</feature>
<proteinExistence type="predicted"/>
<dbReference type="SMART" id="SM00220">
    <property type="entry name" value="S_TKc"/>
    <property type="match status" value="1"/>
</dbReference>
<comment type="catalytic activity">
    <reaction evidence="8">
        <text>L-seryl-[protein] + ATP = O-phospho-L-seryl-[protein] + ADP + H(+)</text>
        <dbReference type="Rhea" id="RHEA:17989"/>
        <dbReference type="Rhea" id="RHEA-COMP:9863"/>
        <dbReference type="Rhea" id="RHEA-COMP:11604"/>
        <dbReference type="ChEBI" id="CHEBI:15378"/>
        <dbReference type="ChEBI" id="CHEBI:29999"/>
        <dbReference type="ChEBI" id="CHEBI:30616"/>
        <dbReference type="ChEBI" id="CHEBI:83421"/>
        <dbReference type="ChEBI" id="CHEBI:456216"/>
        <dbReference type="EC" id="2.7.11.1"/>
    </reaction>
</comment>
<dbReference type="EC" id="2.7.11.1" evidence="1"/>
<feature type="compositionally biased region" description="Low complexity" evidence="10">
    <location>
        <begin position="318"/>
        <end position="327"/>
    </location>
</feature>